<sequence length="242" mass="26369">MLVSAAFILFTALLASADHGLPHNFAIPSIKSTLTDTHAKVAATKDKLQGPSSFKNTAVPWGASPSSRHGKYPSCSADQQIQIAKAISVAQRYVHSSVTYLKKWKLSGSPLYTRWFGAFDKNRRGLTVLSFSRLRTSLDKWTYECTCTDSKLVVQAHTGQYGIIKVCPGFWSAPAAGDKSAAFAIIREGTRFEQVLGTFNVAHGRSESLAIAMNKPDSAVYSANNHAYFSVDAYLEEPSRVA</sequence>
<comment type="caution">
    <text evidence="4">The sequence shown here is derived from an EMBL/GenBank/DDBJ whole genome shotgun (WGS) entry which is preliminary data.</text>
</comment>
<evidence type="ECO:0000259" key="3">
    <source>
        <dbReference type="SMART" id="SM01351"/>
    </source>
</evidence>
<evidence type="ECO:0000313" key="5">
    <source>
        <dbReference type="Proteomes" id="UP000663850"/>
    </source>
</evidence>
<proteinExistence type="predicted"/>
<gene>
    <name evidence="4" type="ORF">RDB_LOCUS58761</name>
</gene>
<feature type="domain" description="Lysine-specific metallo-endopeptidase" evidence="3">
    <location>
        <begin position="99"/>
        <end position="231"/>
    </location>
</feature>
<dbReference type="Pfam" id="PF14521">
    <property type="entry name" value="Aspzincin_M35"/>
    <property type="match status" value="1"/>
</dbReference>
<dbReference type="InterPro" id="IPR029463">
    <property type="entry name" value="Lys_MEP"/>
</dbReference>
<protein>
    <recommendedName>
        <fullName evidence="3">Lysine-specific metallo-endopeptidase domain-containing protein</fullName>
    </recommendedName>
</protein>
<feature type="signal peptide" evidence="2">
    <location>
        <begin position="1"/>
        <end position="17"/>
    </location>
</feature>
<dbReference type="SUPFAM" id="SSF55486">
    <property type="entry name" value="Metalloproteases ('zincins'), catalytic domain"/>
    <property type="match status" value="1"/>
</dbReference>
<dbReference type="AlphaFoldDB" id="A0A8H3GW32"/>
<name>A0A8H3GW32_9AGAM</name>
<dbReference type="GO" id="GO:0004222">
    <property type="term" value="F:metalloendopeptidase activity"/>
    <property type="evidence" value="ECO:0007669"/>
    <property type="project" value="InterPro"/>
</dbReference>
<feature type="region of interest" description="Disordered" evidence="1">
    <location>
        <begin position="51"/>
        <end position="71"/>
    </location>
</feature>
<dbReference type="InterPro" id="IPR024079">
    <property type="entry name" value="MetalloPept_cat_dom_sf"/>
</dbReference>
<feature type="chain" id="PRO_5034808537" description="Lysine-specific metallo-endopeptidase domain-containing protein" evidence="2">
    <location>
        <begin position="18"/>
        <end position="242"/>
    </location>
</feature>
<accession>A0A8H3GW32</accession>
<organism evidence="4 5">
    <name type="scientific">Rhizoctonia solani</name>
    <dbReference type="NCBI Taxonomy" id="456999"/>
    <lineage>
        <taxon>Eukaryota</taxon>
        <taxon>Fungi</taxon>
        <taxon>Dikarya</taxon>
        <taxon>Basidiomycota</taxon>
        <taxon>Agaricomycotina</taxon>
        <taxon>Agaricomycetes</taxon>
        <taxon>Cantharellales</taxon>
        <taxon>Ceratobasidiaceae</taxon>
        <taxon>Rhizoctonia</taxon>
    </lineage>
</organism>
<dbReference type="Gene3D" id="3.40.390.10">
    <property type="entry name" value="Collagenase (Catalytic Domain)"/>
    <property type="match status" value="1"/>
</dbReference>
<dbReference type="EMBL" id="CAJMWZ010003069">
    <property type="protein sequence ID" value="CAE6468571.1"/>
    <property type="molecule type" value="Genomic_DNA"/>
</dbReference>
<evidence type="ECO:0000313" key="4">
    <source>
        <dbReference type="EMBL" id="CAE6468571.1"/>
    </source>
</evidence>
<keyword evidence="2" id="KW-0732">Signal</keyword>
<dbReference type="SMART" id="SM01351">
    <property type="entry name" value="Aspzincin_M35"/>
    <property type="match status" value="1"/>
</dbReference>
<evidence type="ECO:0000256" key="2">
    <source>
        <dbReference type="SAM" id="SignalP"/>
    </source>
</evidence>
<reference evidence="4" key="1">
    <citation type="submission" date="2021-01" db="EMBL/GenBank/DDBJ databases">
        <authorList>
            <person name="Kaushik A."/>
        </authorList>
    </citation>
    <scope>NUCLEOTIDE SEQUENCE</scope>
    <source>
        <strain evidence="4">Type strain: AG8-Rh-89/</strain>
    </source>
</reference>
<evidence type="ECO:0000256" key="1">
    <source>
        <dbReference type="SAM" id="MobiDB-lite"/>
    </source>
</evidence>
<dbReference type="Proteomes" id="UP000663850">
    <property type="component" value="Unassembled WGS sequence"/>
</dbReference>